<dbReference type="PROSITE" id="PS50893">
    <property type="entry name" value="ABC_TRANSPORTER_2"/>
    <property type="match status" value="1"/>
</dbReference>
<evidence type="ECO:0000259" key="9">
    <source>
        <dbReference type="PROSITE" id="PS50929"/>
    </source>
</evidence>
<evidence type="ECO:0000256" key="7">
    <source>
        <dbReference type="SAM" id="Phobius"/>
    </source>
</evidence>
<dbReference type="InterPro" id="IPR039421">
    <property type="entry name" value="Type_1_exporter"/>
</dbReference>
<sequence length="635" mass="69591">MSDILTSEDTLEQELASAEQIAALAQEQQKRTGITDTSDFTIMQIMRVLAKSIKEFKNASILTPILVFIETVFEVLIPFRTADLVDTLRAGADVAAIMNSGAILALMALCSLIAGGAAGITCAHASTGFARNLRRDMFYNIQTFSFTTIDSFSTSSLVTRLTTDITNVQMAYMMLIRMAIRAPFMLLFSFIAAFIMGGWMAFIFAAMMPLLGIALYILITKVIPIFKRVFKQYDALNESAEENLAGIRVVKSFVNEDFERQKFDKASKDLQAGFTKAERIIALNSPFMNFSIYVVFVAILYVGSFLIISTQGSALGVGQLSSLITYGFMMLMSLMMLSFILAMIIIAEEGARRICEVLLAKPTITNPEIARMEVTDGSIDFNNVGFSYAGPKGREALSNVDLHIKSGEVIGVIGGTGSAKSTLVQLIPRLYDVTSGSVCVGGHDVREYDLDTLRGAVAMVLQKNVLFSGTIAENLRWGNKHATDEEIVEAAKLAQADGFVQTFPDAYDTHIEQGGTNVSGGQKQRLCIARALLKKPKVLILDDSTSAVDTKTDSLIREGLRSFLPETTKIIIAQRTSSVEDADRILVIDGGRINAVGTHEELLKKNEIYREVYFSQNRQDADEVHGAEKEVSSHE</sequence>
<name>A0ABR5Q2A6_9ACTN</name>
<dbReference type="Pfam" id="PF00664">
    <property type="entry name" value="ABC_membrane"/>
    <property type="match status" value="1"/>
</dbReference>
<keyword evidence="5 7" id="KW-1133">Transmembrane helix</keyword>
<dbReference type="PROSITE" id="PS00211">
    <property type="entry name" value="ABC_TRANSPORTER_1"/>
    <property type="match status" value="1"/>
</dbReference>
<comment type="subcellular location">
    <subcellularLocation>
        <location evidence="1">Cell membrane</location>
        <topology evidence="1">Multi-pass membrane protein</topology>
    </subcellularLocation>
</comment>
<feature type="transmembrane region" description="Helical" evidence="7">
    <location>
        <begin position="102"/>
        <end position="125"/>
    </location>
</feature>
<dbReference type="InterPro" id="IPR036640">
    <property type="entry name" value="ABC1_TM_sf"/>
</dbReference>
<feature type="transmembrane region" description="Helical" evidence="7">
    <location>
        <begin position="202"/>
        <end position="223"/>
    </location>
</feature>
<evidence type="ECO:0000256" key="1">
    <source>
        <dbReference type="ARBA" id="ARBA00004651"/>
    </source>
</evidence>
<dbReference type="Gene3D" id="3.40.50.300">
    <property type="entry name" value="P-loop containing nucleotide triphosphate hydrolases"/>
    <property type="match status" value="1"/>
</dbReference>
<accession>A0ABR5Q2A6</accession>
<reference evidence="10 11" key="1">
    <citation type="journal article" date="2015" name="Genome Announc.">
        <title>Expanding the biotechnology potential of lactobacilli through comparative genomics of 213 strains and associated genera.</title>
        <authorList>
            <person name="Sun Z."/>
            <person name="Harris H.M."/>
            <person name="McCann A."/>
            <person name="Guo C."/>
            <person name="Argimon S."/>
            <person name="Zhang W."/>
            <person name="Yang X."/>
            <person name="Jeffery I.B."/>
            <person name="Cooney J.C."/>
            <person name="Kagawa T.F."/>
            <person name="Liu W."/>
            <person name="Song Y."/>
            <person name="Salvetti E."/>
            <person name="Wrobel A."/>
            <person name="Rasinkangas P."/>
            <person name="Parkhill J."/>
            <person name="Rea M.C."/>
            <person name="O'Sullivan O."/>
            <person name="Ritari J."/>
            <person name="Douillard F.P."/>
            <person name="Paul Ross R."/>
            <person name="Yang R."/>
            <person name="Briner A.E."/>
            <person name="Felis G.E."/>
            <person name="de Vos W.M."/>
            <person name="Barrangou R."/>
            <person name="Klaenhammer T.R."/>
            <person name="Caufield P.W."/>
            <person name="Cui Y."/>
            <person name="Zhang H."/>
            <person name="O'Toole P.W."/>
        </authorList>
    </citation>
    <scope>NUCLEOTIDE SEQUENCE [LARGE SCALE GENOMIC DNA]</scope>
    <source>
        <strain evidence="10 11">DSM 7090</strain>
    </source>
</reference>
<evidence type="ECO:0000256" key="6">
    <source>
        <dbReference type="ARBA" id="ARBA00023136"/>
    </source>
</evidence>
<dbReference type="SMART" id="SM00382">
    <property type="entry name" value="AAA"/>
    <property type="match status" value="1"/>
</dbReference>
<keyword evidence="11" id="KW-1185">Reference proteome</keyword>
<feature type="transmembrane region" description="Helical" evidence="7">
    <location>
        <begin position="323"/>
        <end position="346"/>
    </location>
</feature>
<feature type="domain" description="ABC transmembrane type-1" evidence="9">
    <location>
        <begin position="61"/>
        <end position="344"/>
    </location>
</feature>
<evidence type="ECO:0000256" key="5">
    <source>
        <dbReference type="ARBA" id="ARBA00022989"/>
    </source>
</evidence>
<evidence type="ECO:0000256" key="4">
    <source>
        <dbReference type="ARBA" id="ARBA00022840"/>
    </source>
</evidence>
<feature type="domain" description="ABC transporter" evidence="8">
    <location>
        <begin position="379"/>
        <end position="615"/>
    </location>
</feature>
<dbReference type="InterPro" id="IPR027417">
    <property type="entry name" value="P-loop_NTPase"/>
</dbReference>
<dbReference type="GeneID" id="84903821"/>
<dbReference type="CDD" id="cd18548">
    <property type="entry name" value="ABC_6TM_Tm287_like"/>
    <property type="match status" value="1"/>
</dbReference>
<evidence type="ECO:0000313" key="11">
    <source>
        <dbReference type="Proteomes" id="UP000051927"/>
    </source>
</evidence>
<organism evidence="10 11">
    <name type="scientific">Lancefieldella rimae</name>
    <dbReference type="NCBI Taxonomy" id="1383"/>
    <lineage>
        <taxon>Bacteria</taxon>
        <taxon>Bacillati</taxon>
        <taxon>Actinomycetota</taxon>
        <taxon>Coriobacteriia</taxon>
        <taxon>Coriobacteriales</taxon>
        <taxon>Atopobiaceae</taxon>
        <taxon>Lancefieldella</taxon>
    </lineage>
</organism>
<dbReference type="PANTHER" id="PTHR43394">
    <property type="entry name" value="ATP-DEPENDENT PERMEASE MDL1, MITOCHONDRIAL"/>
    <property type="match status" value="1"/>
</dbReference>
<dbReference type="PROSITE" id="PS50929">
    <property type="entry name" value="ABC_TM1F"/>
    <property type="match status" value="1"/>
</dbReference>
<evidence type="ECO:0000259" key="8">
    <source>
        <dbReference type="PROSITE" id="PS50893"/>
    </source>
</evidence>
<feature type="transmembrane region" description="Helical" evidence="7">
    <location>
        <begin position="61"/>
        <end position="82"/>
    </location>
</feature>
<keyword evidence="4" id="KW-0067">ATP-binding</keyword>
<dbReference type="Gene3D" id="1.20.1560.10">
    <property type="entry name" value="ABC transporter type 1, transmembrane domain"/>
    <property type="match status" value="1"/>
</dbReference>
<dbReference type="InterPro" id="IPR003439">
    <property type="entry name" value="ABC_transporter-like_ATP-bd"/>
</dbReference>
<keyword evidence="3" id="KW-0547">Nucleotide-binding</keyword>
<dbReference type="PANTHER" id="PTHR43394:SF1">
    <property type="entry name" value="ATP-BINDING CASSETTE SUB-FAMILY B MEMBER 10, MITOCHONDRIAL"/>
    <property type="match status" value="1"/>
</dbReference>
<dbReference type="Pfam" id="PF00005">
    <property type="entry name" value="ABC_tran"/>
    <property type="match status" value="1"/>
</dbReference>
<comment type="caution">
    <text evidence="10">The sequence shown here is derived from an EMBL/GenBank/DDBJ whole genome shotgun (WGS) entry which is preliminary data.</text>
</comment>
<dbReference type="InterPro" id="IPR017871">
    <property type="entry name" value="ABC_transporter-like_CS"/>
</dbReference>
<dbReference type="InterPro" id="IPR011527">
    <property type="entry name" value="ABC1_TM_dom"/>
</dbReference>
<keyword evidence="6 7" id="KW-0472">Membrane</keyword>
<evidence type="ECO:0000256" key="3">
    <source>
        <dbReference type="ARBA" id="ARBA00022741"/>
    </source>
</evidence>
<protein>
    <submittedName>
        <fullName evidence="10">ABC-type multidrug protein lipid transport system, ATPase component</fullName>
    </submittedName>
</protein>
<dbReference type="RefSeq" id="WP_003148444.1">
    <property type="nucleotide sequence ID" value="NZ_JQCP01000001.1"/>
</dbReference>
<dbReference type="SUPFAM" id="SSF90123">
    <property type="entry name" value="ABC transporter transmembrane region"/>
    <property type="match status" value="1"/>
</dbReference>
<dbReference type="EMBL" id="JQCP01000001">
    <property type="protein sequence ID" value="KRO03339.1"/>
    <property type="molecule type" value="Genomic_DNA"/>
</dbReference>
<proteinExistence type="predicted"/>
<feature type="transmembrane region" description="Helical" evidence="7">
    <location>
        <begin position="290"/>
        <end position="311"/>
    </location>
</feature>
<feature type="transmembrane region" description="Helical" evidence="7">
    <location>
        <begin position="178"/>
        <end position="196"/>
    </location>
</feature>
<keyword evidence="2 7" id="KW-0812">Transmembrane</keyword>
<dbReference type="Proteomes" id="UP000051927">
    <property type="component" value="Unassembled WGS sequence"/>
</dbReference>
<evidence type="ECO:0000256" key="2">
    <source>
        <dbReference type="ARBA" id="ARBA00022692"/>
    </source>
</evidence>
<evidence type="ECO:0000313" key="10">
    <source>
        <dbReference type="EMBL" id="KRO03339.1"/>
    </source>
</evidence>
<dbReference type="InterPro" id="IPR003593">
    <property type="entry name" value="AAA+_ATPase"/>
</dbReference>
<dbReference type="SUPFAM" id="SSF52540">
    <property type="entry name" value="P-loop containing nucleoside triphosphate hydrolases"/>
    <property type="match status" value="1"/>
</dbReference>
<gene>
    <name evidence="10" type="ORF">IV60_GL000523</name>
</gene>